<proteinExistence type="predicted"/>
<reference evidence="1" key="1">
    <citation type="submission" date="2022-10" db="EMBL/GenBank/DDBJ databases">
        <title>Comparative genomics and taxonomic characterization of three novel marine species of genus Reichenbachiella exhibiting antioxidant and polysaccharide degradation activities.</title>
        <authorList>
            <person name="Muhammad N."/>
            <person name="Lee Y.-J."/>
            <person name="Ko J."/>
            <person name="Kim S.-G."/>
        </authorList>
    </citation>
    <scope>NUCLEOTIDE SEQUENCE</scope>
    <source>
        <strain evidence="1">Wsw4-B4</strain>
    </source>
</reference>
<dbReference type="RefSeq" id="WP_263050349.1">
    <property type="nucleotide sequence ID" value="NZ_CP106735.1"/>
</dbReference>
<keyword evidence="2" id="KW-1185">Reference proteome</keyword>
<sequence length="310" mass="35935">MIGKRDNEIGFKISSLGYVEKYIGREVSTSTIEEVFNRELTDEEIDKNTNLFVIDNLLCSQCESKLGVLEGSCAVDFKSTFCQKSNCEILTYQNGLQFRILFYSILLRLHYSNKHNCNLNPVLARRLKRLINKTLSSEKKELLNNLSKYRSEIETFPMSVFYAPMLEGESSGNMIYTHNDVSIPCVSMINEFIVCLYCTNTQTQFDFGEVYSIDKTQILSNINYRESEFRIKQIDDRNIINASLLKDSAHEMHLNLRSNYCQIFKKVRKENPSNQQVKDFMNDLVNDDESGLNKYTIPNLAKVMHRHLIS</sequence>
<name>A0ABY6CYX4_9BACT</name>
<evidence type="ECO:0000313" key="2">
    <source>
        <dbReference type="Proteomes" id="UP001062165"/>
    </source>
</evidence>
<dbReference type="Proteomes" id="UP001062165">
    <property type="component" value="Chromosome"/>
</dbReference>
<accession>A0ABY6CYX4</accession>
<gene>
    <name evidence="1" type="ORF">N7E81_14680</name>
</gene>
<dbReference type="EMBL" id="CP106735">
    <property type="protein sequence ID" value="UXX78604.1"/>
    <property type="molecule type" value="Genomic_DNA"/>
</dbReference>
<evidence type="ECO:0000313" key="1">
    <source>
        <dbReference type="EMBL" id="UXX78604.1"/>
    </source>
</evidence>
<organism evidence="1 2">
    <name type="scientific">Reichenbachiella carrageenanivorans</name>
    <dbReference type="NCBI Taxonomy" id="2979869"/>
    <lineage>
        <taxon>Bacteria</taxon>
        <taxon>Pseudomonadati</taxon>
        <taxon>Bacteroidota</taxon>
        <taxon>Cytophagia</taxon>
        <taxon>Cytophagales</taxon>
        <taxon>Reichenbachiellaceae</taxon>
        <taxon>Reichenbachiella</taxon>
    </lineage>
</organism>
<protein>
    <submittedName>
        <fullName evidence="1">Uncharacterized protein</fullName>
    </submittedName>
</protein>